<proteinExistence type="inferred from homology"/>
<evidence type="ECO:0000256" key="5">
    <source>
        <dbReference type="ARBA" id="ARBA00033067"/>
    </source>
</evidence>
<evidence type="ECO:0000313" key="7">
    <source>
        <dbReference type="EMBL" id="QTV04563.1"/>
    </source>
</evidence>
<dbReference type="Proteomes" id="UP000672011">
    <property type="component" value="Chromosome"/>
</dbReference>
<feature type="domain" description="NAD-dependent epimerase/dehydratase" evidence="6">
    <location>
        <begin position="26"/>
        <end position="161"/>
    </location>
</feature>
<dbReference type="SUPFAM" id="SSF51735">
    <property type="entry name" value="NAD(P)-binding Rossmann-fold domains"/>
    <property type="match status" value="1"/>
</dbReference>
<dbReference type="EMBL" id="CP072842">
    <property type="protein sequence ID" value="QTV04563.1"/>
    <property type="molecule type" value="Genomic_DNA"/>
</dbReference>
<comment type="similarity">
    <text evidence="2">Belongs to the NAD(P)-dependent epimerase/dehydratase family.</text>
</comment>
<comment type="pathway">
    <text evidence="1">Carbohydrate metabolism; galactose metabolism.</text>
</comment>
<accession>A0ABX7X9K8</accession>
<evidence type="ECO:0000256" key="4">
    <source>
        <dbReference type="ARBA" id="ARBA00031367"/>
    </source>
</evidence>
<evidence type="ECO:0000256" key="1">
    <source>
        <dbReference type="ARBA" id="ARBA00004947"/>
    </source>
</evidence>
<evidence type="ECO:0000256" key="2">
    <source>
        <dbReference type="ARBA" id="ARBA00007637"/>
    </source>
</evidence>
<organism evidence="7 8">
    <name type="scientific">Faecalibacter bovis</name>
    <dbReference type="NCBI Taxonomy" id="2898187"/>
    <lineage>
        <taxon>Bacteria</taxon>
        <taxon>Pseudomonadati</taxon>
        <taxon>Bacteroidota</taxon>
        <taxon>Flavobacteriia</taxon>
        <taxon>Flavobacteriales</taxon>
        <taxon>Weeksellaceae</taxon>
        <taxon>Faecalibacter</taxon>
    </lineage>
</organism>
<name>A0ABX7X9K8_9FLAO</name>
<sequence>MIIGRGLIAKQFLDVDREDVIFFASGVSNSSETKKEEFLREQNLIEETIRKNKNKLIIYFSTCSIYDSSKYNSPYVLHKLHMEEIIKESSSKFLILRISNAVGKGGNPNLLMNYIYRQIVNNSELVIHKNATRNLIDVVDVKNITLKYLENNEFNKIVNVAYTENYYIQEIIEAFEDKLNIKSFNKIEDRGEHYSIDVSELDYQFSYIDKIKYLNNLIKKYYK</sequence>
<evidence type="ECO:0000313" key="8">
    <source>
        <dbReference type="Proteomes" id="UP000672011"/>
    </source>
</evidence>
<gene>
    <name evidence="7" type="ORF">J9309_06970</name>
</gene>
<protein>
    <recommendedName>
        <fullName evidence="3">UDP-glucose 4-epimerase</fullName>
    </recommendedName>
    <alternativeName>
        <fullName evidence="5">Galactowaldenase</fullName>
    </alternativeName>
    <alternativeName>
        <fullName evidence="4">UDP-galactose 4-epimerase</fullName>
    </alternativeName>
</protein>
<dbReference type="InterPro" id="IPR036291">
    <property type="entry name" value="NAD(P)-bd_dom_sf"/>
</dbReference>
<keyword evidence="8" id="KW-1185">Reference proteome</keyword>
<dbReference type="Gene3D" id="3.40.50.720">
    <property type="entry name" value="NAD(P)-binding Rossmann-like Domain"/>
    <property type="match status" value="1"/>
</dbReference>
<dbReference type="PANTHER" id="PTHR43725">
    <property type="entry name" value="UDP-GLUCOSE 4-EPIMERASE"/>
    <property type="match status" value="1"/>
</dbReference>
<dbReference type="InterPro" id="IPR001509">
    <property type="entry name" value="Epimerase_deHydtase"/>
</dbReference>
<evidence type="ECO:0000256" key="3">
    <source>
        <dbReference type="ARBA" id="ARBA00018569"/>
    </source>
</evidence>
<reference evidence="8" key="2">
    <citation type="submission" date="2021-04" db="EMBL/GenBank/DDBJ databases">
        <title>Taxonomy of Flavobacteriaceae bacterium ZY171143.</title>
        <authorList>
            <person name="Li F."/>
        </authorList>
    </citation>
    <scope>NUCLEOTIDE SEQUENCE [LARGE SCALE GENOMIC DNA]</scope>
    <source>
        <strain evidence="8">ZY171143</strain>
    </source>
</reference>
<dbReference type="Pfam" id="PF01370">
    <property type="entry name" value="Epimerase"/>
    <property type="match status" value="1"/>
</dbReference>
<dbReference type="RefSeq" id="WP_230475186.1">
    <property type="nucleotide sequence ID" value="NZ_CP072842.1"/>
</dbReference>
<reference evidence="7 8" key="1">
    <citation type="journal article" date="2021" name="Int. J. Syst. Evol. Microbiol.">
        <title>Faecalibacter bovis sp. nov., isolated from cow faeces.</title>
        <authorList>
            <person name="Li F."/>
            <person name="Zhao W."/>
            <person name="Hong Q."/>
            <person name="Shao Q."/>
            <person name="Song J."/>
            <person name="Yang S."/>
        </authorList>
    </citation>
    <scope>NUCLEOTIDE SEQUENCE [LARGE SCALE GENOMIC DNA]</scope>
    <source>
        <strain evidence="7 8">ZY171143</strain>
    </source>
</reference>
<dbReference type="PANTHER" id="PTHR43725:SF32">
    <property type="entry name" value="NAD-DEPENDENT EPIMERASE_DEHYDRATASE DOMAIN-CONTAINING PROTEIN"/>
    <property type="match status" value="1"/>
</dbReference>
<evidence type="ECO:0000259" key="6">
    <source>
        <dbReference type="Pfam" id="PF01370"/>
    </source>
</evidence>